<dbReference type="EMBL" id="MCGE01000005">
    <property type="protein sequence ID" value="ORZ21315.1"/>
    <property type="molecule type" value="Genomic_DNA"/>
</dbReference>
<sequence>MLQRLPILFKSSIKSGIRTGTQERRNTAIRSYATHQEQDAKPSSSSTPLIVAGVLAVGGYVYYSKNKGPSGNKKPDPSDVAGQKFQKEADQEISKRTDARDSVDIRGQSPSTIQNENKELAGHPVATKKDAYVDPSTEEKQTSGSRPSSSSSPSAAVADLKEGAQEQWDKAKQGVDRTVRTVEDTAQDAKDKAQATWNQVSTTASDRADETEQAAIDAKERAKNEWNRLSTDASNKVEEIKDQANTAWSQASTDANKKVDEAKDQAKESYKDAQSRLEATEQKAREKADALKDVFSK</sequence>
<feature type="compositionally biased region" description="Basic and acidic residues" evidence="1">
    <location>
        <begin position="217"/>
        <end position="226"/>
    </location>
</feature>
<feature type="compositionally biased region" description="Basic and acidic residues" evidence="1">
    <location>
        <begin position="255"/>
        <end position="297"/>
    </location>
</feature>
<feature type="region of interest" description="Disordered" evidence="1">
    <location>
        <begin position="64"/>
        <end position="297"/>
    </location>
</feature>
<keyword evidence="3" id="KW-1185">Reference proteome</keyword>
<dbReference type="Proteomes" id="UP000193560">
    <property type="component" value="Unassembled WGS sequence"/>
</dbReference>
<feature type="compositionally biased region" description="Basic and acidic residues" evidence="1">
    <location>
        <begin position="85"/>
        <end position="104"/>
    </location>
</feature>
<organism evidence="2 3">
    <name type="scientific">Absidia repens</name>
    <dbReference type="NCBI Taxonomy" id="90262"/>
    <lineage>
        <taxon>Eukaryota</taxon>
        <taxon>Fungi</taxon>
        <taxon>Fungi incertae sedis</taxon>
        <taxon>Mucoromycota</taxon>
        <taxon>Mucoromycotina</taxon>
        <taxon>Mucoromycetes</taxon>
        <taxon>Mucorales</taxon>
        <taxon>Cunninghamellaceae</taxon>
        <taxon>Absidia</taxon>
    </lineage>
</organism>
<dbReference type="STRING" id="90262.A0A1X2IS37"/>
<evidence type="ECO:0000313" key="3">
    <source>
        <dbReference type="Proteomes" id="UP000193560"/>
    </source>
</evidence>
<accession>A0A1X2IS37</accession>
<dbReference type="SUPFAM" id="SSF58113">
    <property type="entry name" value="Apolipoprotein A-I"/>
    <property type="match status" value="1"/>
</dbReference>
<name>A0A1X2IS37_9FUNG</name>
<dbReference type="Gene3D" id="1.20.120.20">
    <property type="entry name" value="Apolipoprotein"/>
    <property type="match status" value="1"/>
</dbReference>
<feature type="compositionally biased region" description="Basic and acidic residues" evidence="1">
    <location>
        <begin position="116"/>
        <end position="141"/>
    </location>
</feature>
<proteinExistence type="predicted"/>
<protein>
    <submittedName>
        <fullName evidence="2">Uncharacterized protein</fullName>
    </submittedName>
</protein>
<evidence type="ECO:0000256" key="1">
    <source>
        <dbReference type="SAM" id="MobiDB-lite"/>
    </source>
</evidence>
<gene>
    <name evidence="2" type="ORF">BCR42DRAFT_448173</name>
</gene>
<dbReference type="AlphaFoldDB" id="A0A1X2IS37"/>
<feature type="compositionally biased region" description="Polar residues" evidence="1">
    <location>
        <begin position="243"/>
        <end position="254"/>
    </location>
</feature>
<feature type="compositionally biased region" description="Basic and acidic residues" evidence="1">
    <location>
        <begin position="159"/>
        <end position="193"/>
    </location>
</feature>
<feature type="compositionally biased region" description="Low complexity" evidence="1">
    <location>
        <begin position="143"/>
        <end position="154"/>
    </location>
</feature>
<comment type="caution">
    <text evidence="2">The sequence shown here is derived from an EMBL/GenBank/DDBJ whole genome shotgun (WGS) entry which is preliminary data.</text>
</comment>
<evidence type="ECO:0000313" key="2">
    <source>
        <dbReference type="EMBL" id="ORZ21315.1"/>
    </source>
</evidence>
<reference evidence="2 3" key="1">
    <citation type="submission" date="2016-07" db="EMBL/GenBank/DDBJ databases">
        <title>Pervasive Adenine N6-methylation of Active Genes in Fungi.</title>
        <authorList>
            <consortium name="DOE Joint Genome Institute"/>
            <person name="Mondo S.J."/>
            <person name="Dannebaum R.O."/>
            <person name="Kuo R.C."/>
            <person name="Labutti K."/>
            <person name="Haridas S."/>
            <person name="Kuo A."/>
            <person name="Salamov A."/>
            <person name="Ahrendt S.R."/>
            <person name="Lipzen A."/>
            <person name="Sullivan W."/>
            <person name="Andreopoulos W.B."/>
            <person name="Clum A."/>
            <person name="Lindquist E."/>
            <person name="Daum C."/>
            <person name="Ramamoorthy G.K."/>
            <person name="Gryganskyi A."/>
            <person name="Culley D."/>
            <person name="Magnuson J.K."/>
            <person name="James T.Y."/>
            <person name="O'Malley M.A."/>
            <person name="Stajich J.E."/>
            <person name="Spatafora J.W."/>
            <person name="Visel A."/>
            <person name="Grigoriev I.V."/>
        </authorList>
    </citation>
    <scope>NUCLEOTIDE SEQUENCE [LARGE SCALE GENOMIC DNA]</scope>
    <source>
        <strain evidence="2 3">NRRL 1336</strain>
    </source>
</reference>
<dbReference type="OrthoDB" id="10508390at2759"/>